<protein>
    <submittedName>
        <fullName evidence="1">Uncharacterized protein</fullName>
    </submittedName>
</protein>
<reference evidence="1 2" key="1">
    <citation type="journal article" date="2018" name="Front. Plant Sci.">
        <title>Red Clover (Trifolium pratense) and Zigzag Clover (T. medium) - A Picture of Genomic Similarities and Differences.</title>
        <authorList>
            <person name="Dluhosova J."/>
            <person name="Istvanek J."/>
            <person name="Nedelnik J."/>
            <person name="Repkova J."/>
        </authorList>
    </citation>
    <scope>NUCLEOTIDE SEQUENCE [LARGE SCALE GENOMIC DNA]</scope>
    <source>
        <strain evidence="2">cv. 10/8</strain>
        <tissue evidence="1">Leaf</tissue>
    </source>
</reference>
<dbReference type="AlphaFoldDB" id="A0A392RSN8"/>
<keyword evidence="2" id="KW-1185">Reference proteome</keyword>
<dbReference type="EMBL" id="LXQA010257301">
    <property type="protein sequence ID" value="MCI38576.1"/>
    <property type="molecule type" value="Genomic_DNA"/>
</dbReference>
<evidence type="ECO:0000313" key="1">
    <source>
        <dbReference type="EMBL" id="MCI38576.1"/>
    </source>
</evidence>
<name>A0A392RSN8_9FABA</name>
<evidence type="ECO:0000313" key="2">
    <source>
        <dbReference type="Proteomes" id="UP000265520"/>
    </source>
</evidence>
<dbReference type="Proteomes" id="UP000265520">
    <property type="component" value="Unassembled WGS sequence"/>
</dbReference>
<comment type="caution">
    <text evidence="1">The sequence shown here is derived from an EMBL/GenBank/DDBJ whole genome shotgun (WGS) entry which is preliminary data.</text>
</comment>
<feature type="non-terminal residue" evidence="1">
    <location>
        <position position="1"/>
    </location>
</feature>
<proteinExistence type="predicted"/>
<organism evidence="1 2">
    <name type="scientific">Trifolium medium</name>
    <dbReference type="NCBI Taxonomy" id="97028"/>
    <lineage>
        <taxon>Eukaryota</taxon>
        <taxon>Viridiplantae</taxon>
        <taxon>Streptophyta</taxon>
        <taxon>Embryophyta</taxon>
        <taxon>Tracheophyta</taxon>
        <taxon>Spermatophyta</taxon>
        <taxon>Magnoliopsida</taxon>
        <taxon>eudicotyledons</taxon>
        <taxon>Gunneridae</taxon>
        <taxon>Pentapetalae</taxon>
        <taxon>rosids</taxon>
        <taxon>fabids</taxon>
        <taxon>Fabales</taxon>
        <taxon>Fabaceae</taxon>
        <taxon>Papilionoideae</taxon>
        <taxon>50 kb inversion clade</taxon>
        <taxon>NPAAA clade</taxon>
        <taxon>Hologalegina</taxon>
        <taxon>IRL clade</taxon>
        <taxon>Trifolieae</taxon>
        <taxon>Trifolium</taxon>
    </lineage>
</organism>
<sequence length="73" mass="8224">VLDWRVFGGSSKSGRPFSSVYSLSWWSQSATLILAAYLAPLHLDNLERKKSQVIQNSSYLNCWTRSKFILTGG</sequence>
<accession>A0A392RSN8</accession>